<evidence type="ECO:0000259" key="1">
    <source>
        <dbReference type="Pfam" id="PF12680"/>
    </source>
</evidence>
<dbReference type="Pfam" id="PF12680">
    <property type="entry name" value="SnoaL_2"/>
    <property type="match status" value="1"/>
</dbReference>
<evidence type="ECO:0000313" key="3">
    <source>
        <dbReference type="Proteomes" id="UP001595987"/>
    </source>
</evidence>
<name>A0ABV9JCW5_9LACT</name>
<evidence type="ECO:0000313" key="2">
    <source>
        <dbReference type="EMBL" id="MFC4651305.1"/>
    </source>
</evidence>
<dbReference type="InterPro" id="IPR037401">
    <property type="entry name" value="SnoaL-like"/>
</dbReference>
<organism evidence="2 3">
    <name type="scientific">Lactococcus nasutitermitis</name>
    <dbReference type="NCBI Taxonomy" id="1652957"/>
    <lineage>
        <taxon>Bacteria</taxon>
        <taxon>Bacillati</taxon>
        <taxon>Bacillota</taxon>
        <taxon>Bacilli</taxon>
        <taxon>Lactobacillales</taxon>
        <taxon>Streptococcaceae</taxon>
        <taxon>Lactococcus</taxon>
    </lineage>
</organism>
<reference evidence="3" key="1">
    <citation type="journal article" date="2019" name="Int. J. Syst. Evol. Microbiol.">
        <title>The Global Catalogue of Microorganisms (GCM) 10K type strain sequencing project: providing services to taxonomists for standard genome sequencing and annotation.</title>
        <authorList>
            <consortium name="The Broad Institute Genomics Platform"/>
            <consortium name="The Broad Institute Genome Sequencing Center for Infectious Disease"/>
            <person name="Wu L."/>
            <person name="Ma J."/>
        </authorList>
    </citation>
    <scope>NUCLEOTIDE SEQUENCE [LARGE SCALE GENOMIC DNA]</scope>
    <source>
        <strain evidence="3">CCUG 63287</strain>
    </source>
</reference>
<accession>A0ABV9JCW5</accession>
<dbReference type="InterPro" id="IPR032710">
    <property type="entry name" value="NTF2-like_dom_sf"/>
</dbReference>
<feature type="domain" description="SnoaL-like" evidence="1">
    <location>
        <begin position="9"/>
        <end position="108"/>
    </location>
</feature>
<sequence length="124" mass="14909">MKKEEIFKSYIRAWLKKDVNLFLTVLSKNITVTECFGAQYQGRTEAEKWFLDWTGAFDNSVKKWEVINSYFDGNIAFFTWTFDYIYKGKSDIFDGISVVTFEDDKIREIKEYEMKHEKFRPYNS</sequence>
<dbReference type="Gene3D" id="3.10.450.50">
    <property type="match status" value="1"/>
</dbReference>
<proteinExistence type="predicted"/>
<comment type="caution">
    <text evidence="2">The sequence shown here is derived from an EMBL/GenBank/DDBJ whole genome shotgun (WGS) entry which is preliminary data.</text>
</comment>
<gene>
    <name evidence="2" type="ORF">ACFO26_00080</name>
</gene>
<protein>
    <submittedName>
        <fullName evidence="2">Nuclear transport factor 2 family protein</fullName>
    </submittedName>
</protein>
<dbReference type="RefSeq" id="WP_213534662.1">
    <property type="nucleotide sequence ID" value="NZ_BOVQ01000003.1"/>
</dbReference>
<keyword evidence="3" id="KW-1185">Reference proteome</keyword>
<dbReference type="Proteomes" id="UP001595987">
    <property type="component" value="Unassembled WGS sequence"/>
</dbReference>
<dbReference type="SUPFAM" id="SSF54427">
    <property type="entry name" value="NTF2-like"/>
    <property type="match status" value="1"/>
</dbReference>
<dbReference type="EMBL" id="JBHSGD010000001">
    <property type="protein sequence ID" value="MFC4651305.1"/>
    <property type="molecule type" value="Genomic_DNA"/>
</dbReference>